<feature type="compositionally biased region" description="Low complexity" evidence="1">
    <location>
        <begin position="278"/>
        <end position="293"/>
    </location>
</feature>
<dbReference type="AlphaFoldDB" id="A0A9N9FGK3"/>
<feature type="compositionally biased region" description="Low complexity" evidence="1">
    <location>
        <begin position="172"/>
        <end position="184"/>
    </location>
</feature>
<protein>
    <submittedName>
        <fullName evidence="3">4815_t:CDS:1</fullName>
    </submittedName>
</protein>
<organism evidence="3 4">
    <name type="scientific">Ambispora gerdemannii</name>
    <dbReference type="NCBI Taxonomy" id="144530"/>
    <lineage>
        <taxon>Eukaryota</taxon>
        <taxon>Fungi</taxon>
        <taxon>Fungi incertae sedis</taxon>
        <taxon>Mucoromycota</taxon>
        <taxon>Glomeromycotina</taxon>
        <taxon>Glomeromycetes</taxon>
        <taxon>Archaeosporales</taxon>
        <taxon>Ambisporaceae</taxon>
        <taxon>Ambispora</taxon>
    </lineage>
</organism>
<dbReference type="Proteomes" id="UP000789831">
    <property type="component" value="Unassembled WGS sequence"/>
</dbReference>
<name>A0A9N9FGK3_9GLOM</name>
<feature type="compositionally biased region" description="Acidic residues" evidence="1">
    <location>
        <begin position="264"/>
        <end position="277"/>
    </location>
</feature>
<accession>A0A9N9FGK3</accession>
<evidence type="ECO:0000256" key="1">
    <source>
        <dbReference type="SAM" id="MobiDB-lite"/>
    </source>
</evidence>
<gene>
    <name evidence="3" type="ORF">AGERDE_LOCUS5738</name>
</gene>
<reference evidence="3" key="1">
    <citation type="submission" date="2021-06" db="EMBL/GenBank/DDBJ databases">
        <authorList>
            <person name="Kallberg Y."/>
            <person name="Tangrot J."/>
            <person name="Rosling A."/>
        </authorList>
    </citation>
    <scope>NUCLEOTIDE SEQUENCE</scope>
    <source>
        <strain evidence="3">MT106</strain>
    </source>
</reference>
<feature type="compositionally biased region" description="Low complexity" evidence="1">
    <location>
        <begin position="231"/>
        <end position="247"/>
    </location>
</feature>
<evidence type="ECO:0000313" key="4">
    <source>
        <dbReference type="Proteomes" id="UP000789831"/>
    </source>
</evidence>
<dbReference type="InterPro" id="IPR057511">
    <property type="entry name" value="WH_GDS1"/>
</dbReference>
<feature type="domain" description="GDS1 winged helix" evidence="2">
    <location>
        <begin position="360"/>
        <end position="423"/>
    </location>
</feature>
<sequence>MSVRQKPGRKPRLSTSSLRGKKATTFRQMEIKWEEIKKLFDFNIPCGRLAAVVIKALLIVENRPSTVTEITDTLIDAAEPSKSIGSALTKYFRNKRKGDPLIREIGERGRFFMSLDGSHPVIAKFFPPTKDTVITTITTTNASTSDESTTAITSVTNPTKYPLRRVRDEKINNSSSNRNLRSSSTITPSKIVKDSSVNELPQKSVKGRNFKVGKFNPLSIKKIPTRKIATKAQNSSKSSSSVNVASPSRKRRVILNIPESISPMEEDSDESNSDDNETSSSSSESSAKSLASSIGSHNLSQKVNIVVPSRRPYNPPNGQSNGQIVLTSEQQQNLRDAENKFVQIEYLFNFDLPGGHLMKPIVKTLLMLDNQASTVAEITEIMVELGLTVHNAEEPAKSISSSVSKYFKKLNNAPSPLQRVWQRRRATLLLDESIEQIARVLNRPNIYLTSPGGVDNSSGESIYDTASEMNYDPIIDSFARQSMNQHNQHTEMYSNWPPPPPSPSRSAFSIYDHSPAMDIVSISPAPISRITVPAGQQVALTHDFHSRAFSRMDRYPPIITSSSSVQREQNQQQHYNLHSRLYYE</sequence>
<proteinExistence type="predicted"/>
<dbReference type="EMBL" id="CAJVPL010000813">
    <property type="protein sequence ID" value="CAG8531607.1"/>
    <property type="molecule type" value="Genomic_DNA"/>
</dbReference>
<dbReference type="OrthoDB" id="2428631at2759"/>
<feature type="region of interest" description="Disordered" evidence="1">
    <location>
        <begin position="167"/>
        <end position="202"/>
    </location>
</feature>
<evidence type="ECO:0000313" key="3">
    <source>
        <dbReference type="EMBL" id="CAG8531607.1"/>
    </source>
</evidence>
<comment type="caution">
    <text evidence="3">The sequence shown here is derived from an EMBL/GenBank/DDBJ whole genome shotgun (WGS) entry which is preliminary data.</text>
</comment>
<dbReference type="Pfam" id="PF25318">
    <property type="entry name" value="WHD_GDS1"/>
    <property type="match status" value="1"/>
</dbReference>
<keyword evidence="4" id="KW-1185">Reference proteome</keyword>
<feature type="region of interest" description="Disordered" evidence="1">
    <location>
        <begin position="226"/>
        <end position="295"/>
    </location>
</feature>
<evidence type="ECO:0000259" key="2">
    <source>
        <dbReference type="Pfam" id="PF25318"/>
    </source>
</evidence>